<sequence>MEINLRTLQAASRLDAKMLGYHLKRVLRNVLARQFPNAYARRLERLSTRVPAIASRATEATGTSVAFVSRFYRDEYLDDMDDVARGHFTFFGQSVDFGSIGAIDWHHTIAVEKDLHLWRMKLAHLGFICPMLVSGTVTHHKAVEAVLARFNASSSFAVSGCFSSYWFPYSASHRILSVLSGYLVARQERTLAPSLVATIEAFLRRDVAFVLDTIEHELKNNHVERNLAALCLYYSHAEEVPTSIAARLNHDVHRIILDCVLEDGLLSERSAMYQGLTVMALRVFRDTLFLDATTRELARERLTLAEHAWAVMSHPDGEIALFNDSWFGEVPPVGALMEPPSLQPLEVLRHAGYARLQDESCFALFDAGAIGPYWNPGHGHADFLALEIDLHGRRFIVDPGTYQYSTGERRRFERSAASHNGPGWHEVEPVEYSGCFKVGRMSKAQLTGCGPVAGGHRVSGALHLTHGTADRSVMLRNGCLHVSDRWHGDLTRPRTNLLISADWHVVSREGNHLQFAQDGILVDLVIRKGHVADLRTSSWASRYLQDRQGWLITLEPGDTAELDWDVSSPVPTPIRTKEQHDVVRSP</sequence>
<dbReference type="SUPFAM" id="SSF48230">
    <property type="entry name" value="Chondroitin AC/alginate lyase"/>
    <property type="match status" value="1"/>
</dbReference>
<dbReference type="Gene3D" id="1.50.10.100">
    <property type="entry name" value="Chondroitin AC/alginate lyase"/>
    <property type="match status" value="1"/>
</dbReference>
<dbReference type="InterPro" id="IPR008929">
    <property type="entry name" value="Chondroitin_lyas"/>
</dbReference>
<keyword evidence="2" id="KW-0732">Signal</keyword>
<dbReference type="InterPro" id="IPR012480">
    <property type="entry name" value="Hepar_II_III_C"/>
</dbReference>
<gene>
    <name evidence="6" type="ORF">AAE039_07075</name>
</gene>
<organism evidence="6 7">
    <name type="scientific">Stenotrophomonas bentonitica</name>
    <dbReference type="NCBI Taxonomy" id="1450134"/>
    <lineage>
        <taxon>Bacteria</taxon>
        <taxon>Pseudomonadati</taxon>
        <taxon>Pseudomonadota</taxon>
        <taxon>Gammaproteobacteria</taxon>
        <taxon>Lysobacterales</taxon>
        <taxon>Lysobacteraceae</taxon>
        <taxon>Stenotrophomonas</taxon>
    </lineage>
</organism>
<reference evidence="6 7" key="1">
    <citation type="submission" date="2024-04" db="EMBL/GenBank/DDBJ databases">
        <title>Bacterial endophytes with biocontrol capabilities against important plant pathogens.</title>
        <authorList>
            <person name="Alayande K.A."/>
        </authorList>
    </citation>
    <scope>NUCLEOTIDE SEQUENCE [LARGE SCALE GENOMIC DNA]</scope>
    <source>
        <strain evidence="6 7">KV22</strain>
    </source>
</reference>
<keyword evidence="7" id="KW-1185">Reference proteome</keyword>
<protein>
    <submittedName>
        <fullName evidence="6">Heparinase II/III-family protein</fullName>
    </submittedName>
</protein>
<dbReference type="Pfam" id="PF07940">
    <property type="entry name" value="Hepar_II_III_C"/>
    <property type="match status" value="1"/>
</dbReference>
<dbReference type="RefSeq" id="WP_341986753.1">
    <property type="nucleotide sequence ID" value="NZ_JBBYHY010000003.1"/>
</dbReference>
<evidence type="ECO:0000256" key="3">
    <source>
        <dbReference type="ARBA" id="ARBA00022764"/>
    </source>
</evidence>
<dbReference type="Proteomes" id="UP001455088">
    <property type="component" value="Unassembled WGS sequence"/>
</dbReference>
<evidence type="ECO:0000313" key="7">
    <source>
        <dbReference type="Proteomes" id="UP001455088"/>
    </source>
</evidence>
<dbReference type="PANTHER" id="PTHR39210">
    <property type="entry name" value="HEPARIN-SULFATE LYASE"/>
    <property type="match status" value="1"/>
</dbReference>
<feature type="domain" description="Heparinase II/III-like C-terminal" evidence="5">
    <location>
        <begin position="343"/>
        <end position="463"/>
    </location>
</feature>
<keyword evidence="4" id="KW-0456">Lyase</keyword>
<evidence type="ECO:0000256" key="2">
    <source>
        <dbReference type="ARBA" id="ARBA00022729"/>
    </source>
</evidence>
<dbReference type="EMBL" id="JBBYHY010000003">
    <property type="protein sequence ID" value="MEL3953321.1"/>
    <property type="molecule type" value="Genomic_DNA"/>
</dbReference>
<evidence type="ECO:0000256" key="1">
    <source>
        <dbReference type="ARBA" id="ARBA00004418"/>
    </source>
</evidence>
<accession>A0ABU9JKE5</accession>
<name>A0ABU9JKE5_9GAMM</name>
<proteinExistence type="predicted"/>
<dbReference type="Gene3D" id="2.70.98.70">
    <property type="match status" value="1"/>
</dbReference>
<evidence type="ECO:0000259" key="5">
    <source>
        <dbReference type="Pfam" id="PF07940"/>
    </source>
</evidence>
<comment type="subcellular location">
    <subcellularLocation>
        <location evidence="1">Periplasm</location>
    </subcellularLocation>
</comment>
<keyword evidence="3" id="KW-0574">Periplasm</keyword>
<evidence type="ECO:0000313" key="6">
    <source>
        <dbReference type="EMBL" id="MEL3953321.1"/>
    </source>
</evidence>
<comment type="caution">
    <text evidence="6">The sequence shown here is derived from an EMBL/GenBank/DDBJ whole genome shotgun (WGS) entry which is preliminary data.</text>
</comment>
<evidence type="ECO:0000256" key="4">
    <source>
        <dbReference type="ARBA" id="ARBA00023239"/>
    </source>
</evidence>
<dbReference type="PANTHER" id="PTHR39210:SF1">
    <property type="entry name" value="HEPARIN-SULFATE LYASE"/>
    <property type="match status" value="1"/>
</dbReference>